<dbReference type="NCBIfam" id="TIGR01308">
    <property type="entry name" value="rpmD_bact"/>
    <property type="match status" value="1"/>
</dbReference>
<dbReference type="InterPro" id="IPR016082">
    <property type="entry name" value="Ribosomal_uL30_ferredoxin-like"/>
</dbReference>
<dbReference type="GO" id="GO:0006412">
    <property type="term" value="P:translation"/>
    <property type="evidence" value="ECO:0007669"/>
    <property type="project" value="InterPro"/>
</dbReference>
<dbReference type="SUPFAM" id="SSF55129">
    <property type="entry name" value="Ribosomal protein L30p/L7e"/>
    <property type="match status" value="1"/>
</dbReference>
<dbReference type="Gene3D" id="3.30.1390.20">
    <property type="entry name" value="Ribosomal protein L30, ferredoxin-like fold domain"/>
    <property type="match status" value="1"/>
</dbReference>
<evidence type="ECO:0000313" key="5">
    <source>
        <dbReference type="EMBL" id="SVA81555.1"/>
    </source>
</evidence>
<keyword evidence="2" id="KW-0689">Ribosomal protein</keyword>
<dbReference type="EMBL" id="UINC01019277">
    <property type="protein sequence ID" value="SVA81555.1"/>
    <property type="molecule type" value="Genomic_DNA"/>
</dbReference>
<accession>A0A381YX14</accession>
<gene>
    <name evidence="5" type="ORF">METZ01_LOCUS134409</name>
</gene>
<evidence type="ECO:0000256" key="3">
    <source>
        <dbReference type="ARBA" id="ARBA00023274"/>
    </source>
</evidence>
<keyword evidence="3" id="KW-0687">Ribonucleoprotein</keyword>
<comment type="similarity">
    <text evidence="1">Belongs to the universal ribosomal protein uL30 family.</text>
</comment>
<dbReference type="GO" id="GO:0015934">
    <property type="term" value="C:large ribosomal subunit"/>
    <property type="evidence" value="ECO:0007669"/>
    <property type="project" value="InterPro"/>
</dbReference>
<dbReference type="HAMAP" id="MF_01371_B">
    <property type="entry name" value="Ribosomal_uL30_B"/>
    <property type="match status" value="1"/>
</dbReference>
<dbReference type="Pfam" id="PF00327">
    <property type="entry name" value="Ribosomal_L30"/>
    <property type="match status" value="1"/>
</dbReference>
<dbReference type="GO" id="GO:0003735">
    <property type="term" value="F:structural constituent of ribosome"/>
    <property type="evidence" value="ECO:0007669"/>
    <property type="project" value="InterPro"/>
</dbReference>
<dbReference type="AlphaFoldDB" id="A0A381YX14"/>
<evidence type="ECO:0000259" key="4">
    <source>
        <dbReference type="Pfam" id="PF00327"/>
    </source>
</evidence>
<evidence type="ECO:0000256" key="1">
    <source>
        <dbReference type="ARBA" id="ARBA00007594"/>
    </source>
</evidence>
<name>A0A381YX14_9ZZZZ</name>
<reference evidence="5" key="1">
    <citation type="submission" date="2018-05" db="EMBL/GenBank/DDBJ databases">
        <authorList>
            <person name="Lanie J.A."/>
            <person name="Ng W.-L."/>
            <person name="Kazmierczak K.M."/>
            <person name="Andrzejewski T.M."/>
            <person name="Davidsen T.M."/>
            <person name="Wayne K.J."/>
            <person name="Tettelin H."/>
            <person name="Glass J.I."/>
            <person name="Rusch D."/>
            <person name="Podicherti R."/>
            <person name="Tsui H.-C.T."/>
            <person name="Winkler M.E."/>
        </authorList>
    </citation>
    <scope>NUCLEOTIDE SEQUENCE</scope>
</reference>
<dbReference type="InterPro" id="IPR005996">
    <property type="entry name" value="Ribosomal_uL30_bac-type"/>
</dbReference>
<evidence type="ECO:0000256" key="2">
    <source>
        <dbReference type="ARBA" id="ARBA00022980"/>
    </source>
</evidence>
<proteinExistence type="inferred from homology"/>
<dbReference type="InterPro" id="IPR036919">
    <property type="entry name" value="Ribo_uL30_ferredoxin-like_sf"/>
</dbReference>
<protein>
    <recommendedName>
        <fullName evidence="4">Large ribosomal subunit protein uL30-like ferredoxin-like fold domain-containing protein</fullName>
    </recommendedName>
</protein>
<feature type="domain" description="Large ribosomal subunit protein uL30-like ferredoxin-like fold" evidence="4">
    <location>
        <begin position="8"/>
        <end position="58"/>
    </location>
</feature>
<dbReference type="PIRSF" id="PIRSF002211">
    <property type="entry name" value="Ribosomal_L30_bac-type"/>
    <property type="match status" value="1"/>
</dbReference>
<organism evidence="5">
    <name type="scientific">marine metagenome</name>
    <dbReference type="NCBI Taxonomy" id="408172"/>
    <lineage>
        <taxon>unclassified sequences</taxon>
        <taxon>metagenomes</taxon>
        <taxon>ecological metagenomes</taxon>
    </lineage>
</organism>
<dbReference type="CDD" id="cd01658">
    <property type="entry name" value="Ribosomal_L30"/>
    <property type="match status" value="1"/>
</dbReference>
<sequence>MNKKNKKLRVKLVKSRFGRITKHQASIAGIGLKKINQVVEINATPENIGMINKISYLVDVEEV</sequence>